<dbReference type="PANTHER" id="PTHR32089">
    <property type="entry name" value="METHYL-ACCEPTING CHEMOTAXIS PROTEIN MCPB"/>
    <property type="match status" value="1"/>
</dbReference>
<sequence length="480" mass="51742">MNIAQFRIEPDETAPAAEGNDISDIGPRASRLGIEIADIAGIVEDLQKIGQNQQESVRAVVTSARETAKTNELLASSMAEARTSAEETRTVLSTSADQVADTIGSAVDHLQGLSNRVLGFTTSLDKVAETIKKVSDASASINEIARETQLVALNASIEAARLGDAGKGFAVIGGAVKTLADQISSFAKQNEVSLTSLKGILDELFEHSRESASTAEAAIESSGQAAESTRTIQSLVAIVEGLTDKIVGMSDPVQRNIVSSSKVREDLQKLATLARACQEKLDAAGDRSEAILDISENFILFIAESGIETPDTPFIRLARDTAAEIAALFEQAVEAGEVGISDLFDENYEPVPGTDPQQVLTRFTTFTDRVLPAIQEPILKFSERVAFCAAVDRNGYLPTHNLVYSKPQGDDPVWNAANCRNHRIFKDRTGLGAGRNTRPFLLQTYRRDMGGGNFVLMKDVSAPIYVKNRHWGGFRIGYKP</sequence>
<protein>
    <submittedName>
        <fullName evidence="6">Methyl-accepting chemotaxis protein</fullName>
    </submittedName>
</protein>
<name>A0A5B8L1I9_9HYPH</name>
<proteinExistence type="inferred from homology"/>
<dbReference type="Proteomes" id="UP000321389">
    <property type="component" value="Chromosome"/>
</dbReference>
<feature type="domain" description="Methyl-accepting transducer" evidence="5">
    <location>
        <begin position="28"/>
        <end position="271"/>
    </location>
</feature>
<dbReference type="InterPro" id="IPR004090">
    <property type="entry name" value="Chemotax_Me-accpt_rcpt"/>
</dbReference>
<dbReference type="PROSITE" id="PS50111">
    <property type="entry name" value="CHEMOTAXIS_TRANSDUC_2"/>
    <property type="match status" value="1"/>
</dbReference>
<dbReference type="Gene3D" id="1.10.287.950">
    <property type="entry name" value="Methyl-accepting chemotaxis protein"/>
    <property type="match status" value="1"/>
</dbReference>
<dbReference type="PANTHER" id="PTHR32089:SF112">
    <property type="entry name" value="LYSOZYME-LIKE PROTEIN-RELATED"/>
    <property type="match status" value="1"/>
</dbReference>
<dbReference type="SMART" id="SM00283">
    <property type="entry name" value="MA"/>
    <property type="match status" value="1"/>
</dbReference>
<evidence type="ECO:0000256" key="3">
    <source>
        <dbReference type="PROSITE-ProRule" id="PRU00284"/>
    </source>
</evidence>
<reference evidence="6" key="1">
    <citation type="submission" date="2020-04" db="EMBL/GenBank/DDBJ databases">
        <title>Nitratireductor sp. nov. isolated from mangrove soil.</title>
        <authorList>
            <person name="Ye Y."/>
        </authorList>
    </citation>
    <scope>NUCLEOTIDE SEQUENCE</scope>
    <source>
        <strain evidence="6">SY7</strain>
    </source>
</reference>
<dbReference type="KEGG" id="niy:FQ775_16670"/>
<gene>
    <name evidence="6" type="ORF">FQ775_16670</name>
</gene>
<accession>A0A5B8L1I9</accession>
<dbReference type="EMBL" id="CP042301">
    <property type="protein sequence ID" value="QDZ01877.2"/>
    <property type="molecule type" value="Genomic_DNA"/>
</dbReference>
<dbReference type="PRINTS" id="PR00260">
    <property type="entry name" value="CHEMTRNSDUCR"/>
</dbReference>
<evidence type="ECO:0000256" key="4">
    <source>
        <dbReference type="SAM" id="MobiDB-lite"/>
    </source>
</evidence>
<evidence type="ECO:0000259" key="5">
    <source>
        <dbReference type="PROSITE" id="PS50111"/>
    </source>
</evidence>
<feature type="region of interest" description="Disordered" evidence="4">
    <location>
        <begin position="1"/>
        <end position="24"/>
    </location>
</feature>
<keyword evidence="1 3" id="KW-0807">Transducer</keyword>
<dbReference type="RefSeq" id="WP_167813050.1">
    <property type="nucleotide sequence ID" value="NZ_CP042301.2"/>
</dbReference>
<evidence type="ECO:0000313" key="6">
    <source>
        <dbReference type="EMBL" id="QDZ01877.2"/>
    </source>
</evidence>
<dbReference type="SUPFAM" id="SSF58104">
    <property type="entry name" value="Methyl-accepting chemotaxis protein (MCP) signaling domain"/>
    <property type="match status" value="1"/>
</dbReference>
<dbReference type="AlphaFoldDB" id="A0A5B8L1I9"/>
<evidence type="ECO:0000256" key="2">
    <source>
        <dbReference type="ARBA" id="ARBA00029447"/>
    </source>
</evidence>
<comment type="similarity">
    <text evidence="2">Belongs to the methyl-accepting chemotaxis (MCP) protein family.</text>
</comment>
<dbReference type="GO" id="GO:0006935">
    <property type="term" value="P:chemotaxis"/>
    <property type="evidence" value="ECO:0007669"/>
    <property type="project" value="InterPro"/>
</dbReference>
<evidence type="ECO:0000256" key="1">
    <source>
        <dbReference type="ARBA" id="ARBA00023224"/>
    </source>
</evidence>
<dbReference type="Pfam" id="PF00015">
    <property type="entry name" value="MCPsignal"/>
    <property type="match status" value="1"/>
</dbReference>
<dbReference type="GO" id="GO:0016020">
    <property type="term" value="C:membrane"/>
    <property type="evidence" value="ECO:0007669"/>
    <property type="project" value="InterPro"/>
</dbReference>
<organism evidence="6 7">
    <name type="scientific">Nitratireductor mangrovi</name>
    <dbReference type="NCBI Taxonomy" id="2599600"/>
    <lineage>
        <taxon>Bacteria</taxon>
        <taxon>Pseudomonadati</taxon>
        <taxon>Pseudomonadota</taxon>
        <taxon>Alphaproteobacteria</taxon>
        <taxon>Hyphomicrobiales</taxon>
        <taxon>Phyllobacteriaceae</taxon>
        <taxon>Nitratireductor</taxon>
    </lineage>
</organism>
<evidence type="ECO:0000313" key="7">
    <source>
        <dbReference type="Proteomes" id="UP000321389"/>
    </source>
</evidence>
<dbReference type="GO" id="GO:0004888">
    <property type="term" value="F:transmembrane signaling receptor activity"/>
    <property type="evidence" value="ECO:0007669"/>
    <property type="project" value="InterPro"/>
</dbReference>
<dbReference type="InterPro" id="IPR004089">
    <property type="entry name" value="MCPsignal_dom"/>
</dbReference>
<dbReference type="GO" id="GO:0007165">
    <property type="term" value="P:signal transduction"/>
    <property type="evidence" value="ECO:0007669"/>
    <property type="project" value="UniProtKB-KW"/>
</dbReference>
<keyword evidence="7" id="KW-1185">Reference proteome</keyword>